<organism evidence="2 3">
    <name type="scientific">Cladophialophora psammophila CBS 110553</name>
    <dbReference type="NCBI Taxonomy" id="1182543"/>
    <lineage>
        <taxon>Eukaryota</taxon>
        <taxon>Fungi</taxon>
        <taxon>Dikarya</taxon>
        <taxon>Ascomycota</taxon>
        <taxon>Pezizomycotina</taxon>
        <taxon>Eurotiomycetes</taxon>
        <taxon>Chaetothyriomycetidae</taxon>
        <taxon>Chaetothyriales</taxon>
        <taxon>Herpotrichiellaceae</taxon>
        <taxon>Cladophialophora</taxon>
    </lineage>
</organism>
<reference evidence="2 3" key="1">
    <citation type="submission" date="2013-03" db="EMBL/GenBank/DDBJ databases">
        <title>The Genome Sequence of Cladophialophora psammophila CBS 110553.</title>
        <authorList>
            <consortium name="The Broad Institute Genomics Platform"/>
            <person name="Cuomo C."/>
            <person name="de Hoog S."/>
            <person name="Gorbushina A."/>
            <person name="Walker B."/>
            <person name="Young S.K."/>
            <person name="Zeng Q."/>
            <person name="Gargeya S."/>
            <person name="Fitzgerald M."/>
            <person name="Haas B."/>
            <person name="Abouelleil A."/>
            <person name="Allen A.W."/>
            <person name="Alvarado L."/>
            <person name="Arachchi H.M."/>
            <person name="Berlin A.M."/>
            <person name="Chapman S.B."/>
            <person name="Gainer-Dewar J."/>
            <person name="Goldberg J."/>
            <person name="Griggs A."/>
            <person name="Gujja S."/>
            <person name="Hansen M."/>
            <person name="Howarth C."/>
            <person name="Imamovic A."/>
            <person name="Ireland A."/>
            <person name="Larimer J."/>
            <person name="McCowan C."/>
            <person name="Murphy C."/>
            <person name="Pearson M."/>
            <person name="Poon T.W."/>
            <person name="Priest M."/>
            <person name="Roberts A."/>
            <person name="Saif S."/>
            <person name="Shea T."/>
            <person name="Sisk P."/>
            <person name="Sykes S."/>
            <person name="Wortman J."/>
            <person name="Nusbaum C."/>
            <person name="Birren B."/>
        </authorList>
    </citation>
    <scope>NUCLEOTIDE SEQUENCE [LARGE SCALE GENOMIC DNA]</scope>
    <source>
        <strain evidence="2 3">CBS 110553</strain>
    </source>
</reference>
<dbReference type="SUPFAM" id="SSF103473">
    <property type="entry name" value="MFS general substrate transporter"/>
    <property type="match status" value="1"/>
</dbReference>
<dbReference type="GeneID" id="19186417"/>
<feature type="transmembrane region" description="Helical" evidence="1">
    <location>
        <begin position="21"/>
        <end position="41"/>
    </location>
</feature>
<protein>
    <submittedName>
        <fullName evidence="2">Uncharacterized protein</fullName>
    </submittedName>
</protein>
<evidence type="ECO:0000313" key="2">
    <source>
        <dbReference type="EMBL" id="EXJ74988.1"/>
    </source>
</evidence>
<feature type="transmembrane region" description="Helical" evidence="1">
    <location>
        <begin position="109"/>
        <end position="126"/>
    </location>
</feature>
<feature type="transmembrane region" description="Helical" evidence="1">
    <location>
        <begin position="47"/>
        <end position="73"/>
    </location>
</feature>
<comment type="caution">
    <text evidence="2">The sequence shown here is derived from an EMBL/GenBank/DDBJ whole genome shotgun (WGS) entry which is preliminary data.</text>
</comment>
<evidence type="ECO:0000256" key="1">
    <source>
        <dbReference type="SAM" id="Phobius"/>
    </source>
</evidence>
<keyword evidence="1" id="KW-0812">Transmembrane</keyword>
<dbReference type="AlphaFoldDB" id="W9X476"/>
<keyword evidence="3" id="KW-1185">Reference proteome</keyword>
<gene>
    <name evidence="2" type="ORF">A1O5_01684</name>
</gene>
<dbReference type="OrthoDB" id="2213137at2759"/>
<dbReference type="HOGENOM" id="CLU_1834962_0_0_1"/>
<keyword evidence="1" id="KW-1133">Transmembrane helix</keyword>
<dbReference type="EMBL" id="AMGX01000002">
    <property type="protein sequence ID" value="EXJ74988.1"/>
    <property type="molecule type" value="Genomic_DNA"/>
</dbReference>
<accession>W9X476</accession>
<keyword evidence="1" id="KW-0472">Membrane</keyword>
<dbReference type="Proteomes" id="UP000019471">
    <property type="component" value="Unassembled WGS sequence"/>
</dbReference>
<proteinExistence type="predicted"/>
<dbReference type="RefSeq" id="XP_007740490.1">
    <property type="nucleotide sequence ID" value="XM_007742300.1"/>
</dbReference>
<name>W9X476_9EURO</name>
<dbReference type="Gene3D" id="1.20.1250.20">
    <property type="entry name" value="MFS general substrate transporter like domains"/>
    <property type="match status" value="1"/>
</dbReference>
<dbReference type="InterPro" id="IPR036259">
    <property type="entry name" value="MFS_trans_sf"/>
</dbReference>
<sequence>MSVSQVRGQTTFGYLFDRKPPLNILTTSSTMVAGIAAYSFWGLTHSLPLLAVLAVIYGSFGAGYTALLSFGLLNFGRGVGNVLAGPIGGALLEQSVVVVDYRAGKYEKVVLFVGPAMVLSAGIVAIQDLQCAKPVRLLRR</sequence>
<evidence type="ECO:0000313" key="3">
    <source>
        <dbReference type="Proteomes" id="UP000019471"/>
    </source>
</evidence>